<evidence type="ECO:0000256" key="1">
    <source>
        <dbReference type="ARBA" id="ARBA00004141"/>
    </source>
</evidence>
<feature type="transmembrane region" description="Helical" evidence="5">
    <location>
        <begin position="113"/>
        <end position="132"/>
    </location>
</feature>
<sequence>MFGLREEWKPFFSDSEAAAWTTTEDPAAGVPILRSVVCSELGGERLVPLHDRIERVHPELDFWSVSAEGAAKARFTHHKFVPNMRVCSHQTAGLSTLLVGTLVRTETFSWRKLAAVVISLTGVVLVITASNSEGEESGLLGDCLAILSALLYGFYATLVKKCM</sequence>
<proteinExistence type="predicted"/>
<evidence type="ECO:0000256" key="4">
    <source>
        <dbReference type="ARBA" id="ARBA00023136"/>
    </source>
</evidence>
<gene>
    <name evidence="6" type="ORF">BJ554DRAFT_4279</name>
</gene>
<protein>
    <recommendedName>
        <fullName evidence="8">EamA domain-containing protein</fullName>
    </recommendedName>
</protein>
<reference evidence="6 7" key="1">
    <citation type="journal article" name="Sci. Rep.">
        <title>Genome-scale phylogenetic analyses confirm Olpidium as the closest living zoosporic fungus to the non-flagellated, terrestrial fungi.</title>
        <authorList>
            <person name="Chang Y."/>
            <person name="Rochon D."/>
            <person name="Sekimoto S."/>
            <person name="Wang Y."/>
            <person name="Chovatia M."/>
            <person name="Sandor L."/>
            <person name="Salamov A."/>
            <person name="Grigoriev I.V."/>
            <person name="Stajich J.E."/>
            <person name="Spatafora J.W."/>
        </authorList>
    </citation>
    <scope>NUCLEOTIDE SEQUENCE [LARGE SCALE GENOMIC DNA]</scope>
    <source>
        <strain evidence="6">S191</strain>
    </source>
</reference>
<keyword evidence="3 5" id="KW-1133">Transmembrane helix</keyword>
<keyword evidence="4 5" id="KW-0472">Membrane</keyword>
<dbReference type="PANTHER" id="PTHR23051">
    <property type="entry name" value="SOLUTE CARRIER FAMILY 35, MEMBER F5"/>
    <property type="match status" value="1"/>
</dbReference>
<evidence type="ECO:0008006" key="8">
    <source>
        <dbReference type="Google" id="ProtNLM"/>
    </source>
</evidence>
<evidence type="ECO:0000256" key="3">
    <source>
        <dbReference type="ARBA" id="ARBA00022989"/>
    </source>
</evidence>
<evidence type="ECO:0000256" key="2">
    <source>
        <dbReference type="ARBA" id="ARBA00022692"/>
    </source>
</evidence>
<evidence type="ECO:0000256" key="5">
    <source>
        <dbReference type="SAM" id="Phobius"/>
    </source>
</evidence>
<name>A0A8H8A092_9FUNG</name>
<feature type="non-terminal residue" evidence="6">
    <location>
        <position position="163"/>
    </location>
</feature>
<comment type="caution">
    <text evidence="6">The sequence shown here is derived from an EMBL/GenBank/DDBJ whole genome shotgun (WGS) entry which is preliminary data.</text>
</comment>
<evidence type="ECO:0000313" key="6">
    <source>
        <dbReference type="EMBL" id="KAG5462641.1"/>
    </source>
</evidence>
<keyword evidence="2 5" id="KW-0812">Transmembrane</keyword>
<accession>A0A8H8A092</accession>
<evidence type="ECO:0000313" key="7">
    <source>
        <dbReference type="Proteomes" id="UP000673691"/>
    </source>
</evidence>
<dbReference type="OrthoDB" id="1436450at2759"/>
<keyword evidence="7" id="KW-1185">Reference proteome</keyword>
<comment type="subcellular location">
    <subcellularLocation>
        <location evidence="1">Membrane</location>
        <topology evidence="1">Multi-pass membrane protein</topology>
    </subcellularLocation>
</comment>
<feature type="transmembrane region" description="Helical" evidence="5">
    <location>
        <begin position="138"/>
        <end position="158"/>
    </location>
</feature>
<dbReference type="EMBL" id="JAEFCI010001848">
    <property type="protein sequence ID" value="KAG5462641.1"/>
    <property type="molecule type" value="Genomic_DNA"/>
</dbReference>
<dbReference type="Proteomes" id="UP000673691">
    <property type="component" value="Unassembled WGS sequence"/>
</dbReference>
<dbReference type="AlphaFoldDB" id="A0A8H8A092"/>
<dbReference type="PANTHER" id="PTHR23051:SF0">
    <property type="entry name" value="SOLUTE CARRIER FAMILY 35 MEMBER F5"/>
    <property type="match status" value="1"/>
</dbReference>
<organism evidence="6 7">
    <name type="scientific">Olpidium bornovanus</name>
    <dbReference type="NCBI Taxonomy" id="278681"/>
    <lineage>
        <taxon>Eukaryota</taxon>
        <taxon>Fungi</taxon>
        <taxon>Fungi incertae sedis</taxon>
        <taxon>Olpidiomycota</taxon>
        <taxon>Olpidiomycotina</taxon>
        <taxon>Olpidiomycetes</taxon>
        <taxon>Olpidiales</taxon>
        <taxon>Olpidiaceae</taxon>
        <taxon>Olpidium</taxon>
    </lineage>
</organism>
<dbReference type="GO" id="GO:0016020">
    <property type="term" value="C:membrane"/>
    <property type="evidence" value="ECO:0007669"/>
    <property type="project" value="UniProtKB-SubCell"/>
</dbReference>